<feature type="compositionally biased region" description="Low complexity" evidence="1">
    <location>
        <begin position="2230"/>
        <end position="2241"/>
    </location>
</feature>
<feature type="compositionally biased region" description="Polar residues" evidence="1">
    <location>
        <begin position="1093"/>
        <end position="1104"/>
    </location>
</feature>
<feature type="region of interest" description="Disordered" evidence="1">
    <location>
        <begin position="234"/>
        <end position="253"/>
    </location>
</feature>
<name>A0A9W8DNG8_9FUNG</name>
<feature type="compositionally biased region" description="Low complexity" evidence="1">
    <location>
        <begin position="52"/>
        <end position="65"/>
    </location>
</feature>
<feature type="compositionally biased region" description="Polar residues" evidence="1">
    <location>
        <begin position="1299"/>
        <end position="1316"/>
    </location>
</feature>
<feature type="compositionally biased region" description="Basic and acidic residues" evidence="1">
    <location>
        <begin position="1216"/>
        <end position="1232"/>
    </location>
</feature>
<feature type="region of interest" description="Disordered" evidence="1">
    <location>
        <begin position="168"/>
        <end position="206"/>
    </location>
</feature>
<feature type="compositionally biased region" description="Polar residues" evidence="1">
    <location>
        <begin position="168"/>
        <end position="186"/>
    </location>
</feature>
<feature type="compositionally biased region" description="Polar residues" evidence="1">
    <location>
        <begin position="481"/>
        <end position="500"/>
    </location>
</feature>
<dbReference type="OrthoDB" id="10691884at2759"/>
<keyword evidence="2" id="KW-0812">Transmembrane</keyword>
<feature type="region of interest" description="Disordered" evidence="1">
    <location>
        <begin position="1919"/>
        <end position="1939"/>
    </location>
</feature>
<sequence length="2415" mass="260930">MGPHSPALRAGSTNRRRSTATITTTPSAGTNNGISAAPSGATFTFDSKYQFNPNPATPTATTDTISGGGTISRATAAGLTFATPKQGSSGGSMGGGSYQYRSPMPTSFVQGSTTTPAAAAAATGTSSNNAGGEYIGQPPAWFSHSMLFDTPVNPNRAKPTAVTSAVATGSESPWLKSTNSPAMTPNASYSIARAGGGGRSSARRKSRRKHYFFGSMKINADIIPPHLDRRRIKNAVPAEKDKGNGDDSNGEEGIDDEFIAELELLKHEAPRVRFNVSIELNVLKNVNSSSSPRDSSGMRIPILYLRDSVKGGDIRVEKAEWFLNDNPLSSSPADLKPIDSLTATPKSAAPKEIERQSDSPGLQNTANASGNSKPGTPTIGSPQQQEFPKPRYETQTRTSFMRSYTSAKERVSRSELGNSCGAKTLSRANSLNSQKNGAVGGGGDDKSNTPTTTIATIGRRRGSLTRPASVSGYNNNNNDNETSQTILRTPTKSRSASVSAITRRRSASSLSMRSNTATTTTTTTTGLNTLGTQKRKVRAIDVSGTPQPKVTWAKLLDSPAVASSFASTSNSLPTSPTTCSSDIFTTTTATAAGLGEGGSDVGVFSQDSTTTTTSPHFERDEKSGYLVFVPNQVGKYTLMVRFNLLGSTHTPCQNTKSKDDDDDNDGDNKVKDSNNSNNKLGIYPWEWGYVSVSGLPRTLANHIKMRIPHRVMLQPPPPPPLVPTPPTNSQESLVDNSNQEAQTNDLAEGRTETKPTGSPPQYLLSPKSPDDNSGDKSPLILEFYESMTPGDVKNLLLSNDKDDSDKSKSASATQRRSMSVRVRHTVKSIEKLTDWMTIGSKDLGGTIKSPPQVGSSSSVATTTSSFYVVDLAKSGLSVRNKSMKVCPTIRKTKSRLQINNDDSHGALGGGGGGGGISKRLPIPDLFRQKEAIEDATTATTDNKNDNGDHKVLDQGFDYQDGVSYNYSPGWTSSSSYNSDTEKQNNDGDDSYEDKDDIDVLLESKLNNFVDKYGVTADGRRETFSLEMQPGSPGKEPTPTSASLLEENDGKVPTIAEEEDKDDGGNAKEFDDDPFGLRDYKPNKGKNKSKENDSTAGTTGVNSTDQMLKEALASLQEKGTHEGFVYQQSEITSMAFDSFDTITLKWYPKPVEAVEGIDLSDPVISPIVPPTPSSFDATLGSGKLGGRSVPNTPSITDNSQQHQQLISEVSPSLEPSTYKDHNDNSNGDRHNELSKVPQPPMVSSSSSSSNSSSSGGNIDIEHNIPKDINNNIMENIRQLPSEWITTTPIRSFGLTGNKQLLSPIPSQETTPNSQAQYSPAKVTPVPSTSAFSASIATLNAKEPGSGKEQEELVSSSVTTSEPFNHLGIAESSLNNPIQRSASSNSITAEVEAMLNTIKGKLAAAAATTTTTPIATDNGSNHNFFSTQLIPTTPLPATQSAYMMRLSNNINSSNTNRSRVQITINPDNIQYYMSMTGFHMSHDFGITLKFPENEVDPDTKLALTPLQSVLVEVNFPHIAIPSTKVSWVPTSSSTISINGPNILNYREVDDIDICSGVYTRALEQQQYMGTSGVSSSSSNGGRLVEIWIMVDKIQNIKQGLFRTKARVEFQIDSNDISNDMPLTDAFLVALPNAKSCVTKGFSGGGQDKSFKESDVDKTSKDDNEDDGVVESSDILVSLIPTLKIEKISSTKINTPIKKLGSSSHSSSSSSSLWDIYSVASRSILYPRNILLARCIANSYWSESLLNDNLDIPSTLSYITSYKFTADFNSYFPQRKKRNHIIPSFENNNGSVVKQPPQLKGIGSLELNVCTLSPHFMRISKQAAQIRLQEQKQQKQRRLVEFNLDNDNDNSSHIAEEDDEHVDDASNHSPIVSVVVLEIPVSSKDISSITVNDKPISPSFSHNLGNGTKISSTLVLVPINISDSTRNSKGGGGGSIPSKHNRKYANEISSSSIKITYFLSCDGPQPILPPEKEKDHRQKESKTNTTKQDETNSGISVPLIFDSYADIINNNGQYDIDDTWYNQEPVSIIPTAFDDACITILSPPEHRTSPNSEFAWGVKELSRNFALNKTSAQIPMDLGFGSLTSSGGSGGNIGKSSKRNNHQYQLWLSSSSTYKLSLLKQPSSDDTINTTSVFPLIQTIFPFKLAKPSQHHLSSPSAVSSGRTSMSNFDELISQNQTITKPSKSIYVETTSSTMITSKKPRQSSLTLVSNATKKHHIRNVSDRLVEKEKDYSTSTTQSTASSSDMENETYYDSTTRPLLQLSYWKLITISITISIVSIIFAFIFASQSDFHNNIGHSLSKVFSKYHEQHNQFRQESTATAVATVIPVYATEALDSSNNLLLSGSSSLLLEKEAISKATLNPDHNTQNPSYNPISDAGNGSGGGAFKKIRRKHPNNQQQQQQQQHPTSKDSQTTSTHS</sequence>
<feature type="compositionally biased region" description="Polar residues" evidence="1">
    <location>
        <begin position="358"/>
        <end position="386"/>
    </location>
</feature>
<proteinExistence type="predicted"/>
<feature type="region of interest" description="Disordered" evidence="1">
    <location>
        <begin position="794"/>
        <end position="821"/>
    </location>
</feature>
<feature type="compositionally biased region" description="Polar residues" evidence="1">
    <location>
        <begin position="728"/>
        <end position="745"/>
    </location>
</feature>
<feature type="transmembrane region" description="Helical" evidence="2">
    <location>
        <begin position="2261"/>
        <end position="2283"/>
    </location>
</feature>
<evidence type="ECO:0000313" key="4">
    <source>
        <dbReference type="Proteomes" id="UP001150538"/>
    </source>
</evidence>
<feature type="compositionally biased region" description="Low complexity" evidence="1">
    <location>
        <begin position="507"/>
        <end position="527"/>
    </location>
</feature>
<feature type="compositionally biased region" description="Gly residues" evidence="1">
    <location>
        <begin position="906"/>
        <end position="916"/>
    </location>
</feature>
<feature type="region of interest" description="Disordered" evidence="1">
    <location>
        <begin position="710"/>
        <end position="777"/>
    </location>
</feature>
<keyword evidence="4" id="KW-1185">Reference proteome</keyword>
<feature type="compositionally biased region" description="Basic and acidic residues" evidence="1">
    <location>
        <begin position="1967"/>
        <end position="1987"/>
    </location>
</feature>
<feature type="region of interest" description="Disordered" evidence="1">
    <location>
        <begin position="970"/>
        <end position="993"/>
    </location>
</feature>
<keyword evidence="2" id="KW-0472">Membrane</keyword>
<dbReference type="EMBL" id="JANBPU010000432">
    <property type="protein sequence ID" value="KAJ1911585.1"/>
    <property type="molecule type" value="Genomic_DNA"/>
</dbReference>
<reference evidence="3" key="1">
    <citation type="submission" date="2022-07" db="EMBL/GenBank/DDBJ databases">
        <title>Phylogenomic reconstructions and comparative analyses of Kickxellomycotina fungi.</title>
        <authorList>
            <person name="Reynolds N.K."/>
            <person name="Stajich J.E."/>
            <person name="Barry K."/>
            <person name="Grigoriev I.V."/>
            <person name="Crous P."/>
            <person name="Smith M.E."/>
        </authorList>
    </citation>
    <scope>NUCLEOTIDE SEQUENCE</scope>
    <source>
        <strain evidence="3">NBRC 100468</strain>
    </source>
</reference>
<feature type="region of interest" description="Disordered" evidence="1">
    <location>
        <begin position="48"/>
        <end position="68"/>
    </location>
</feature>
<evidence type="ECO:0000256" key="1">
    <source>
        <dbReference type="SAM" id="MobiDB-lite"/>
    </source>
</evidence>
<gene>
    <name evidence="3" type="ORF">H4219_005894</name>
</gene>
<feature type="region of interest" description="Disordered" evidence="1">
    <location>
        <begin position="2356"/>
        <end position="2415"/>
    </location>
</feature>
<feature type="region of interest" description="Disordered" evidence="1">
    <location>
        <begin position="1"/>
        <end position="36"/>
    </location>
</feature>
<evidence type="ECO:0000313" key="3">
    <source>
        <dbReference type="EMBL" id="KAJ1911585.1"/>
    </source>
</evidence>
<feature type="compositionally biased region" description="Polar residues" evidence="1">
    <location>
        <begin position="2356"/>
        <end position="2370"/>
    </location>
</feature>
<feature type="non-terminal residue" evidence="3">
    <location>
        <position position="2415"/>
    </location>
</feature>
<feature type="compositionally biased region" description="Basic and acidic residues" evidence="1">
    <location>
        <begin position="1062"/>
        <end position="1092"/>
    </location>
</feature>
<feature type="compositionally biased region" description="Basic and acidic residues" evidence="1">
    <location>
        <begin position="799"/>
        <end position="808"/>
    </location>
</feature>
<feature type="region of interest" description="Disordered" evidence="1">
    <location>
        <begin position="1640"/>
        <end position="1664"/>
    </location>
</feature>
<feature type="compositionally biased region" description="Pro residues" evidence="1">
    <location>
        <begin position="714"/>
        <end position="726"/>
    </location>
</feature>
<feature type="region of interest" description="Disordered" evidence="1">
    <location>
        <begin position="325"/>
        <end position="527"/>
    </location>
</feature>
<feature type="region of interest" description="Disordered" evidence="1">
    <location>
        <begin position="1299"/>
        <end position="1324"/>
    </location>
</feature>
<dbReference type="Proteomes" id="UP001150538">
    <property type="component" value="Unassembled WGS sequence"/>
</dbReference>
<feature type="region of interest" description="Disordered" evidence="1">
    <location>
        <begin position="2225"/>
        <end position="2245"/>
    </location>
</feature>
<feature type="compositionally biased region" description="Polar residues" evidence="1">
    <location>
        <begin position="426"/>
        <end position="436"/>
    </location>
</feature>
<organism evidence="3 4">
    <name type="scientific">Mycoemilia scoparia</name>
    <dbReference type="NCBI Taxonomy" id="417184"/>
    <lineage>
        <taxon>Eukaryota</taxon>
        <taxon>Fungi</taxon>
        <taxon>Fungi incertae sedis</taxon>
        <taxon>Zoopagomycota</taxon>
        <taxon>Kickxellomycotina</taxon>
        <taxon>Kickxellomycetes</taxon>
        <taxon>Kickxellales</taxon>
        <taxon>Kickxellaceae</taxon>
        <taxon>Mycoemilia</taxon>
    </lineage>
</organism>
<feature type="compositionally biased region" description="Polar residues" evidence="1">
    <location>
        <begin position="2402"/>
        <end position="2415"/>
    </location>
</feature>
<feature type="region of interest" description="Disordered" evidence="1">
    <location>
        <begin position="1963"/>
        <end position="1989"/>
    </location>
</feature>
<feature type="compositionally biased region" description="Low complexity" evidence="1">
    <location>
        <begin position="1242"/>
        <end position="1256"/>
    </location>
</feature>
<feature type="region of interest" description="Disordered" evidence="1">
    <location>
        <begin position="899"/>
        <end position="920"/>
    </location>
</feature>
<evidence type="ECO:0000256" key="2">
    <source>
        <dbReference type="SAM" id="Phobius"/>
    </source>
</evidence>
<feature type="region of interest" description="Disordered" evidence="1">
    <location>
        <begin position="649"/>
        <end position="677"/>
    </location>
</feature>
<comment type="caution">
    <text evidence="3">The sequence shown here is derived from an EMBL/GenBank/DDBJ whole genome shotgun (WGS) entry which is preliminary data.</text>
</comment>
<protein>
    <submittedName>
        <fullName evidence="3">Uncharacterized protein</fullName>
    </submittedName>
</protein>
<accession>A0A9W8DNG8</accession>
<feature type="compositionally biased region" description="Polar residues" evidence="1">
    <location>
        <begin position="1188"/>
        <end position="1214"/>
    </location>
</feature>
<keyword evidence="2" id="KW-1133">Transmembrane helix</keyword>
<feature type="compositionally biased region" description="Low complexity" evidence="1">
    <location>
        <begin position="19"/>
        <end position="32"/>
    </location>
</feature>
<feature type="compositionally biased region" description="Basic and acidic residues" evidence="1">
    <location>
        <begin position="1646"/>
        <end position="1659"/>
    </location>
</feature>
<feature type="region of interest" description="Disordered" evidence="1">
    <location>
        <begin position="1842"/>
        <end position="1863"/>
    </location>
</feature>
<feature type="region of interest" description="Disordered" evidence="1">
    <location>
        <begin position="1173"/>
        <end position="1264"/>
    </location>
</feature>
<feature type="compositionally biased region" description="Polar residues" evidence="1">
    <location>
        <begin position="395"/>
        <end position="406"/>
    </location>
</feature>
<feature type="region of interest" description="Disordered" evidence="1">
    <location>
        <begin position="1024"/>
        <end position="1104"/>
    </location>
</feature>